<keyword evidence="6" id="KW-0804">Transcription</keyword>
<reference evidence="8 9" key="1">
    <citation type="journal article" date="2014" name="Nat. Genet.">
        <title>Genome sequence of the hot pepper provides insights into the evolution of pungency in Capsicum species.</title>
        <authorList>
            <person name="Kim S."/>
            <person name="Park M."/>
            <person name="Yeom S.I."/>
            <person name="Kim Y.M."/>
            <person name="Lee J.M."/>
            <person name="Lee H.A."/>
            <person name="Seo E."/>
            <person name="Choi J."/>
            <person name="Cheong K."/>
            <person name="Kim K.T."/>
            <person name="Jung K."/>
            <person name="Lee G.W."/>
            <person name="Oh S.K."/>
            <person name="Bae C."/>
            <person name="Kim S.B."/>
            <person name="Lee H.Y."/>
            <person name="Kim S.Y."/>
            <person name="Kim M.S."/>
            <person name="Kang B.C."/>
            <person name="Jo Y.D."/>
            <person name="Yang H.B."/>
            <person name="Jeong H.J."/>
            <person name="Kang W.H."/>
            <person name="Kwon J.K."/>
            <person name="Shin C."/>
            <person name="Lim J.Y."/>
            <person name="Park J.H."/>
            <person name="Huh J.H."/>
            <person name="Kim J.S."/>
            <person name="Kim B.D."/>
            <person name="Cohen O."/>
            <person name="Paran I."/>
            <person name="Suh M.C."/>
            <person name="Lee S.B."/>
            <person name="Kim Y.K."/>
            <person name="Shin Y."/>
            <person name="Noh S.J."/>
            <person name="Park J."/>
            <person name="Seo Y.S."/>
            <person name="Kwon S.Y."/>
            <person name="Kim H.A."/>
            <person name="Park J.M."/>
            <person name="Kim H.J."/>
            <person name="Choi S.B."/>
            <person name="Bosland P.W."/>
            <person name="Reeves G."/>
            <person name="Jo S.H."/>
            <person name="Lee B.W."/>
            <person name="Cho H.T."/>
            <person name="Choi H.S."/>
            <person name="Lee M.S."/>
            <person name="Yu Y."/>
            <person name="Do Choi Y."/>
            <person name="Park B.S."/>
            <person name="van Deynze A."/>
            <person name="Ashrafi H."/>
            <person name="Hill T."/>
            <person name="Kim W.T."/>
            <person name="Pai H.S."/>
            <person name="Ahn H.K."/>
            <person name="Yeam I."/>
            <person name="Giovannoni J.J."/>
            <person name="Rose J.K."/>
            <person name="Sorensen I."/>
            <person name="Lee S.J."/>
            <person name="Kim R.W."/>
            <person name="Choi I.Y."/>
            <person name="Choi B.S."/>
            <person name="Lim J.S."/>
            <person name="Lee Y.H."/>
            <person name="Choi D."/>
        </authorList>
    </citation>
    <scope>NUCLEOTIDE SEQUENCE [LARGE SCALE GENOMIC DNA]</scope>
    <source>
        <strain evidence="9">cv. CM334</strain>
    </source>
</reference>
<evidence type="ECO:0000259" key="7">
    <source>
        <dbReference type="Pfam" id="PF04998"/>
    </source>
</evidence>
<keyword evidence="5" id="KW-0862">Zinc</keyword>
<keyword evidence="3" id="KW-0808">Transferase</keyword>
<protein>
    <recommendedName>
        <fullName evidence="1">DNA-directed RNA polymerase</fullName>
        <ecNumber evidence="1">2.7.7.6</ecNumber>
    </recommendedName>
</protein>
<dbReference type="InterPro" id="IPR038593">
    <property type="entry name" value="RNA_pol_Rpb1_7_sf"/>
</dbReference>
<evidence type="ECO:0000256" key="1">
    <source>
        <dbReference type="ARBA" id="ARBA00012418"/>
    </source>
</evidence>
<proteinExistence type="predicted"/>
<dbReference type="SUPFAM" id="SSF64484">
    <property type="entry name" value="beta and beta-prime subunits of DNA dependent RNA-polymerase"/>
    <property type="match status" value="1"/>
</dbReference>
<sequence>MGGREGLIDTAMKTFETGYIQRLLVKSMEDIMVKYNGTVRNSLGDVIQFLYEEDGMDSVWIETHKLDSLKAKKSTFDALVFDAEVQKLEADKHQLGIDIVIAGENSWPLSVNIQRVPGEMIGCIAAQSTGQSVIQMTLNTFYYAGVSAKNIMLSVPRLREIINVVKKIKTPYISVYLKPEKLSMADIAEKINLEFNDDLTCIFNDDNAEKLILRIRIMNDEAPKGELDESTEN</sequence>
<gene>
    <name evidence="8" type="ORF">T459_23547</name>
</gene>
<evidence type="ECO:0000256" key="4">
    <source>
        <dbReference type="ARBA" id="ARBA00022695"/>
    </source>
</evidence>
<keyword evidence="9" id="KW-1185">Reference proteome</keyword>
<evidence type="ECO:0000313" key="9">
    <source>
        <dbReference type="Proteomes" id="UP000222542"/>
    </source>
</evidence>
<comment type="caution">
    <text evidence="8">The sequence shown here is derived from an EMBL/GenBank/DDBJ whole genome shotgun (WGS) entry which is preliminary data.</text>
</comment>
<keyword evidence="2" id="KW-0240">DNA-directed RNA polymerase</keyword>
<evidence type="ECO:0000256" key="5">
    <source>
        <dbReference type="ARBA" id="ARBA00022833"/>
    </source>
</evidence>
<dbReference type="InterPro" id="IPR045867">
    <property type="entry name" value="DNA-dir_RpoC_beta_prime"/>
</dbReference>
<dbReference type="AlphaFoldDB" id="A0A2G2YSN7"/>
<dbReference type="Proteomes" id="UP000222542">
    <property type="component" value="Unassembled WGS sequence"/>
</dbReference>
<dbReference type="PANTHER" id="PTHR19376">
    <property type="entry name" value="DNA-DIRECTED RNA POLYMERASE"/>
    <property type="match status" value="1"/>
</dbReference>
<organism evidence="8 9">
    <name type="scientific">Capsicum annuum</name>
    <name type="common">Capsicum pepper</name>
    <dbReference type="NCBI Taxonomy" id="4072"/>
    <lineage>
        <taxon>Eukaryota</taxon>
        <taxon>Viridiplantae</taxon>
        <taxon>Streptophyta</taxon>
        <taxon>Embryophyta</taxon>
        <taxon>Tracheophyta</taxon>
        <taxon>Spermatophyta</taxon>
        <taxon>Magnoliopsida</taxon>
        <taxon>eudicotyledons</taxon>
        <taxon>Gunneridae</taxon>
        <taxon>Pentapetalae</taxon>
        <taxon>asterids</taxon>
        <taxon>lamiids</taxon>
        <taxon>Solanales</taxon>
        <taxon>Solanaceae</taxon>
        <taxon>Solanoideae</taxon>
        <taxon>Capsiceae</taxon>
        <taxon>Capsicum</taxon>
    </lineage>
</organism>
<evidence type="ECO:0000256" key="2">
    <source>
        <dbReference type="ARBA" id="ARBA00022478"/>
    </source>
</evidence>
<dbReference type="GO" id="GO:0000428">
    <property type="term" value="C:DNA-directed RNA polymerase complex"/>
    <property type="evidence" value="ECO:0007669"/>
    <property type="project" value="UniProtKB-KW"/>
</dbReference>
<dbReference type="PANTHER" id="PTHR19376:SF37">
    <property type="entry name" value="DNA-DIRECTED RNA POLYMERASE II SUBUNIT RPB1"/>
    <property type="match status" value="1"/>
</dbReference>
<dbReference type="Gene3D" id="6.20.50.80">
    <property type="match status" value="1"/>
</dbReference>
<dbReference type="Gramene" id="PHT72762">
    <property type="protein sequence ID" value="PHT72762"/>
    <property type="gene ID" value="T459_23547"/>
</dbReference>
<dbReference type="InterPro" id="IPR007081">
    <property type="entry name" value="RNA_pol_Rpb1_5"/>
</dbReference>
<reference evidence="8 9" key="2">
    <citation type="journal article" date="2017" name="Genome Biol.">
        <title>New reference genome sequences of hot pepper reveal the massive evolution of plant disease-resistance genes by retroduplication.</title>
        <authorList>
            <person name="Kim S."/>
            <person name="Park J."/>
            <person name="Yeom S.I."/>
            <person name="Kim Y.M."/>
            <person name="Seo E."/>
            <person name="Kim K.T."/>
            <person name="Kim M.S."/>
            <person name="Lee J.M."/>
            <person name="Cheong K."/>
            <person name="Shin H.S."/>
            <person name="Kim S.B."/>
            <person name="Han K."/>
            <person name="Lee J."/>
            <person name="Park M."/>
            <person name="Lee H.A."/>
            <person name="Lee H.Y."/>
            <person name="Lee Y."/>
            <person name="Oh S."/>
            <person name="Lee J.H."/>
            <person name="Choi E."/>
            <person name="Choi E."/>
            <person name="Lee S.E."/>
            <person name="Jeon J."/>
            <person name="Kim H."/>
            <person name="Choi G."/>
            <person name="Song H."/>
            <person name="Lee J."/>
            <person name="Lee S.C."/>
            <person name="Kwon J.K."/>
            <person name="Lee H.Y."/>
            <person name="Koo N."/>
            <person name="Hong Y."/>
            <person name="Kim R.W."/>
            <person name="Kang W.H."/>
            <person name="Huh J.H."/>
            <person name="Kang B.C."/>
            <person name="Yang T.J."/>
            <person name="Lee Y.H."/>
            <person name="Bennetzen J.L."/>
            <person name="Choi D."/>
        </authorList>
    </citation>
    <scope>NUCLEOTIDE SEQUENCE [LARGE SCALE GENOMIC DNA]</scope>
    <source>
        <strain evidence="9">cv. CM334</strain>
    </source>
</reference>
<accession>A0A2G2YSN7</accession>
<evidence type="ECO:0000313" key="8">
    <source>
        <dbReference type="EMBL" id="PHT72762.1"/>
    </source>
</evidence>
<dbReference type="GO" id="GO:0003677">
    <property type="term" value="F:DNA binding"/>
    <property type="evidence" value="ECO:0007669"/>
    <property type="project" value="InterPro"/>
</dbReference>
<feature type="domain" description="RNA polymerase Rpb1" evidence="7">
    <location>
        <begin position="1"/>
        <end position="189"/>
    </location>
</feature>
<evidence type="ECO:0000256" key="3">
    <source>
        <dbReference type="ARBA" id="ARBA00022679"/>
    </source>
</evidence>
<dbReference type="EC" id="2.7.7.6" evidence="1"/>
<dbReference type="GO" id="GO:0006351">
    <property type="term" value="P:DNA-templated transcription"/>
    <property type="evidence" value="ECO:0007669"/>
    <property type="project" value="InterPro"/>
</dbReference>
<dbReference type="Pfam" id="PF04998">
    <property type="entry name" value="RNA_pol_Rpb1_5"/>
    <property type="match status" value="1"/>
</dbReference>
<evidence type="ECO:0000256" key="6">
    <source>
        <dbReference type="ARBA" id="ARBA00023163"/>
    </source>
</evidence>
<name>A0A2G2YSN7_CAPAN</name>
<dbReference type="Gene3D" id="3.30.1360.140">
    <property type="match status" value="1"/>
</dbReference>
<keyword evidence="4" id="KW-0548">Nucleotidyltransferase</keyword>
<dbReference type="STRING" id="4072.A0A2G2YSN7"/>
<dbReference type="GO" id="GO:0003899">
    <property type="term" value="F:DNA-directed RNA polymerase activity"/>
    <property type="evidence" value="ECO:0007669"/>
    <property type="project" value="UniProtKB-EC"/>
</dbReference>
<dbReference type="Gene3D" id="6.10.250.2940">
    <property type="match status" value="1"/>
</dbReference>
<dbReference type="EMBL" id="AYRZ02000009">
    <property type="protein sequence ID" value="PHT72762.1"/>
    <property type="molecule type" value="Genomic_DNA"/>
</dbReference>